<dbReference type="PROSITE" id="PS50928">
    <property type="entry name" value="ABC_TM1"/>
    <property type="match status" value="1"/>
</dbReference>
<evidence type="ECO:0000256" key="3">
    <source>
        <dbReference type="ARBA" id="ARBA00022475"/>
    </source>
</evidence>
<dbReference type="GO" id="GO:0055085">
    <property type="term" value="P:transmembrane transport"/>
    <property type="evidence" value="ECO:0007669"/>
    <property type="project" value="InterPro"/>
</dbReference>
<feature type="domain" description="ABC transmembrane type-1" evidence="10">
    <location>
        <begin position="96"/>
        <end position="285"/>
    </location>
</feature>
<dbReference type="Gene3D" id="1.10.3720.10">
    <property type="entry name" value="MetI-like"/>
    <property type="match status" value="1"/>
</dbReference>
<evidence type="ECO:0000259" key="10">
    <source>
        <dbReference type="PROSITE" id="PS50928"/>
    </source>
</evidence>
<dbReference type="CDD" id="cd06261">
    <property type="entry name" value="TM_PBP2"/>
    <property type="match status" value="1"/>
</dbReference>
<dbReference type="InterPro" id="IPR050366">
    <property type="entry name" value="BP-dependent_transpt_permease"/>
</dbReference>
<gene>
    <name evidence="11" type="ORF">SAMN05660691_01333</name>
</gene>
<feature type="transmembrane region" description="Helical" evidence="9">
    <location>
        <begin position="217"/>
        <end position="240"/>
    </location>
</feature>
<proteinExistence type="inferred from homology"/>
<keyword evidence="5 9" id="KW-0812">Transmembrane</keyword>
<protein>
    <submittedName>
        <fullName evidence="11">Cationic peptide transport system permease protein</fullName>
    </submittedName>
</protein>
<dbReference type="InterPro" id="IPR000515">
    <property type="entry name" value="MetI-like"/>
</dbReference>
<keyword evidence="6 9" id="KW-1133">Transmembrane helix</keyword>
<dbReference type="EMBL" id="FNXF01000004">
    <property type="protein sequence ID" value="SEH77697.1"/>
    <property type="molecule type" value="Genomic_DNA"/>
</dbReference>
<dbReference type="AlphaFoldDB" id="A0A1H6KPJ9"/>
<dbReference type="RefSeq" id="WP_092791585.1">
    <property type="nucleotide sequence ID" value="NZ_DASWWU010000002.1"/>
</dbReference>
<evidence type="ECO:0000256" key="5">
    <source>
        <dbReference type="ARBA" id="ARBA00022692"/>
    </source>
</evidence>
<evidence type="ECO:0000256" key="1">
    <source>
        <dbReference type="ARBA" id="ARBA00004429"/>
    </source>
</evidence>
<keyword evidence="3" id="KW-1003">Cell membrane</keyword>
<feature type="transmembrane region" description="Helical" evidence="9">
    <location>
        <begin position="135"/>
        <end position="156"/>
    </location>
</feature>
<evidence type="ECO:0000256" key="9">
    <source>
        <dbReference type="RuleBase" id="RU363032"/>
    </source>
</evidence>
<evidence type="ECO:0000256" key="7">
    <source>
        <dbReference type="ARBA" id="ARBA00023136"/>
    </source>
</evidence>
<comment type="subcellular location">
    <subcellularLocation>
        <location evidence="1">Cell inner membrane</location>
        <topology evidence="1">Multi-pass membrane protein</topology>
    </subcellularLocation>
    <subcellularLocation>
        <location evidence="9">Cell membrane</location>
        <topology evidence="9">Multi-pass membrane protein</topology>
    </subcellularLocation>
</comment>
<feature type="transmembrane region" description="Helical" evidence="9">
    <location>
        <begin position="260"/>
        <end position="285"/>
    </location>
</feature>
<sequence length="298" mass="32476">MARFRLLPDEQHARSPLLLLWREFARQHSAMSGLVLFILFFLLAILSPLLTPHDPYMQNDTLLLIAPSWSEQGLVQYPFGTDDLGRDMFSRMLMGARYTFGIALITVVGALLIGLLLGVLAGMSKGVKSSVFNHVLDLALTIPSLLLAIIIVAILGPGLLNTLWAIMLALLPQFVHSIRNAIAEQLNQDYVTAYRLDGASNWQVLTRLILPNIWERLTVTATMALSTAILDIAALGFLGLGAQAPTAEWGAIIADSLDLIYVAPVGVALPGLLIFTAVLSVNLVGDGLRNAMKKRREN</sequence>
<keyword evidence="12" id="KW-1185">Reference proteome</keyword>
<dbReference type="PANTHER" id="PTHR43386">
    <property type="entry name" value="OLIGOPEPTIDE TRANSPORT SYSTEM PERMEASE PROTEIN APPC"/>
    <property type="match status" value="1"/>
</dbReference>
<reference evidence="12" key="1">
    <citation type="submission" date="2016-10" db="EMBL/GenBank/DDBJ databases">
        <authorList>
            <person name="Varghese N."/>
            <person name="Submissions S."/>
        </authorList>
    </citation>
    <scope>NUCLEOTIDE SEQUENCE [LARGE SCALE GENOMIC DNA]</scope>
    <source>
        <strain evidence="12">DSM 17616</strain>
    </source>
</reference>
<evidence type="ECO:0000256" key="6">
    <source>
        <dbReference type="ARBA" id="ARBA00022989"/>
    </source>
</evidence>
<comment type="similarity">
    <text evidence="8">Belongs to the binding-protein-dependent transport system permease family. OppBC subfamily.</text>
</comment>
<organism evidence="11 12">
    <name type="scientific">Rheinheimera pacifica</name>
    <dbReference type="NCBI Taxonomy" id="173990"/>
    <lineage>
        <taxon>Bacteria</taxon>
        <taxon>Pseudomonadati</taxon>
        <taxon>Pseudomonadota</taxon>
        <taxon>Gammaproteobacteria</taxon>
        <taxon>Chromatiales</taxon>
        <taxon>Chromatiaceae</taxon>
        <taxon>Rheinheimera</taxon>
    </lineage>
</organism>
<dbReference type="InterPro" id="IPR025966">
    <property type="entry name" value="OppC_N"/>
</dbReference>
<dbReference type="GO" id="GO:0005886">
    <property type="term" value="C:plasma membrane"/>
    <property type="evidence" value="ECO:0007669"/>
    <property type="project" value="UniProtKB-SubCell"/>
</dbReference>
<evidence type="ECO:0000256" key="8">
    <source>
        <dbReference type="ARBA" id="ARBA00024202"/>
    </source>
</evidence>
<evidence type="ECO:0000256" key="2">
    <source>
        <dbReference type="ARBA" id="ARBA00022448"/>
    </source>
</evidence>
<keyword evidence="7 9" id="KW-0472">Membrane</keyword>
<dbReference type="SUPFAM" id="SSF161098">
    <property type="entry name" value="MetI-like"/>
    <property type="match status" value="1"/>
</dbReference>
<evidence type="ECO:0000313" key="12">
    <source>
        <dbReference type="Proteomes" id="UP000199371"/>
    </source>
</evidence>
<dbReference type="OrthoDB" id="9805884at2"/>
<evidence type="ECO:0000313" key="11">
    <source>
        <dbReference type="EMBL" id="SEH77697.1"/>
    </source>
</evidence>
<evidence type="ECO:0000256" key="4">
    <source>
        <dbReference type="ARBA" id="ARBA00022519"/>
    </source>
</evidence>
<dbReference type="Proteomes" id="UP000199371">
    <property type="component" value="Unassembled WGS sequence"/>
</dbReference>
<name>A0A1H6KPJ9_9GAMM</name>
<dbReference type="STRING" id="173990.SAMN05660691_01333"/>
<dbReference type="Pfam" id="PF12911">
    <property type="entry name" value="OppC_N"/>
    <property type="match status" value="1"/>
</dbReference>
<feature type="transmembrane region" description="Helical" evidence="9">
    <location>
        <begin position="98"/>
        <end position="123"/>
    </location>
</feature>
<feature type="transmembrane region" description="Helical" evidence="9">
    <location>
        <begin position="30"/>
        <end position="50"/>
    </location>
</feature>
<dbReference type="PANTHER" id="PTHR43386:SF5">
    <property type="entry name" value="PUTRESCINE EXPORT SYSTEM PERMEASE PROTEIN SAPC"/>
    <property type="match status" value="1"/>
</dbReference>
<keyword evidence="2 9" id="KW-0813">Transport</keyword>
<dbReference type="InterPro" id="IPR035906">
    <property type="entry name" value="MetI-like_sf"/>
</dbReference>
<accession>A0A1H6KPJ9</accession>
<keyword evidence="4" id="KW-0997">Cell inner membrane</keyword>
<dbReference type="Pfam" id="PF00528">
    <property type="entry name" value="BPD_transp_1"/>
    <property type="match status" value="1"/>
</dbReference>